<dbReference type="GeneID" id="83882409"/>
<dbReference type="NCBIfam" id="TIGR02118">
    <property type="entry name" value="EthD family reductase"/>
    <property type="match status" value="1"/>
</dbReference>
<organism evidence="2 3">
    <name type="scientific">Shimia thalassica</name>
    <dbReference type="NCBI Taxonomy" id="1715693"/>
    <lineage>
        <taxon>Bacteria</taxon>
        <taxon>Pseudomonadati</taxon>
        <taxon>Pseudomonadota</taxon>
        <taxon>Alphaproteobacteria</taxon>
        <taxon>Rhodobacterales</taxon>
        <taxon>Roseobacteraceae</taxon>
    </lineage>
</organism>
<name>A0A0P1IFJ1_9RHOB</name>
<dbReference type="SUPFAM" id="SSF54909">
    <property type="entry name" value="Dimeric alpha+beta barrel"/>
    <property type="match status" value="1"/>
</dbReference>
<dbReference type="Pfam" id="PF07110">
    <property type="entry name" value="EthD"/>
    <property type="match status" value="1"/>
</dbReference>
<keyword evidence="3" id="KW-1185">Reference proteome</keyword>
<evidence type="ECO:0000259" key="1">
    <source>
        <dbReference type="Pfam" id="PF07110"/>
    </source>
</evidence>
<dbReference type="InterPro" id="IPR011008">
    <property type="entry name" value="Dimeric_a/b-barrel"/>
</dbReference>
<dbReference type="PANTHER" id="PTHR40260:SF2">
    <property type="entry name" value="BLR8190 PROTEIN"/>
    <property type="match status" value="1"/>
</dbReference>
<dbReference type="PANTHER" id="PTHR40260">
    <property type="entry name" value="BLR8190 PROTEIN"/>
    <property type="match status" value="1"/>
</dbReference>
<sequence>MPVSLQVAYPVSEDSTFDLDYYLSSHMALVGKHMGPYIESTLVTKGLAGGPNVPAPFHAIATIVFKDQDALNSALGDSADVLADIPNFTNSKPQMLIGEVMG</sequence>
<dbReference type="InterPro" id="IPR009799">
    <property type="entry name" value="EthD_dom"/>
</dbReference>
<dbReference type="Gene3D" id="3.30.70.100">
    <property type="match status" value="1"/>
</dbReference>
<dbReference type="STRING" id="1715693.PH7735_03431"/>
<reference evidence="3" key="1">
    <citation type="submission" date="2015-09" db="EMBL/GenBank/DDBJ databases">
        <authorList>
            <person name="Rodrigo-Torres Lidia"/>
            <person name="Arahal R.David."/>
        </authorList>
    </citation>
    <scope>NUCLEOTIDE SEQUENCE [LARGE SCALE GENOMIC DNA]</scope>
    <source>
        <strain evidence="3">CECT 7735</strain>
    </source>
</reference>
<accession>A0A0P1IFJ1</accession>
<dbReference type="RefSeq" id="WP_058312607.1">
    <property type="nucleotide sequence ID" value="NZ_CYTW01000005.1"/>
</dbReference>
<feature type="domain" description="EthD" evidence="1">
    <location>
        <begin position="19"/>
        <end position="90"/>
    </location>
</feature>
<dbReference type="EMBL" id="CYTW01000005">
    <property type="protein sequence ID" value="CUK10269.1"/>
    <property type="molecule type" value="Genomic_DNA"/>
</dbReference>
<evidence type="ECO:0000313" key="2">
    <source>
        <dbReference type="EMBL" id="CUK10269.1"/>
    </source>
</evidence>
<dbReference type="AlphaFoldDB" id="A0A0P1IFJ1"/>
<dbReference type="GO" id="GO:0016491">
    <property type="term" value="F:oxidoreductase activity"/>
    <property type="evidence" value="ECO:0007669"/>
    <property type="project" value="InterPro"/>
</dbReference>
<protein>
    <submittedName>
        <fullName evidence="2">EthD protein</fullName>
    </submittedName>
</protein>
<gene>
    <name evidence="2" type="ORF">PH7735_03431</name>
</gene>
<evidence type="ECO:0000313" key="3">
    <source>
        <dbReference type="Proteomes" id="UP000051870"/>
    </source>
</evidence>
<proteinExistence type="predicted"/>
<dbReference type="Proteomes" id="UP000051870">
    <property type="component" value="Unassembled WGS sequence"/>
</dbReference>